<evidence type="ECO:0000313" key="7">
    <source>
        <dbReference type="EMBL" id="JAI67017.1"/>
    </source>
</evidence>
<dbReference type="GO" id="GO:0004479">
    <property type="term" value="F:methionyl-tRNA formyltransferase activity"/>
    <property type="evidence" value="ECO:0007669"/>
    <property type="project" value="UniProtKB-EC"/>
</dbReference>
<dbReference type="InterPro" id="IPR011034">
    <property type="entry name" value="Formyl_transferase-like_C_sf"/>
</dbReference>
<proteinExistence type="inferred from homology"/>
<organism evidence="7">
    <name type="scientific">Scylla olivacea</name>
    <name type="common">Orange mud crab</name>
    <name type="synonym">Cancer olivacea</name>
    <dbReference type="NCBI Taxonomy" id="85551"/>
    <lineage>
        <taxon>Eukaryota</taxon>
        <taxon>Metazoa</taxon>
        <taxon>Ecdysozoa</taxon>
        <taxon>Arthropoda</taxon>
        <taxon>Crustacea</taxon>
        <taxon>Multicrustacea</taxon>
        <taxon>Malacostraca</taxon>
        <taxon>Eumalacostraca</taxon>
        <taxon>Eucarida</taxon>
        <taxon>Decapoda</taxon>
        <taxon>Pleocyemata</taxon>
        <taxon>Brachyura</taxon>
        <taxon>Eubrachyura</taxon>
        <taxon>Portunoidea</taxon>
        <taxon>Portunidae</taxon>
        <taxon>Portuninae</taxon>
        <taxon>Scylla</taxon>
    </lineage>
</organism>
<dbReference type="SUPFAM" id="SSF50486">
    <property type="entry name" value="FMT C-terminal domain-like"/>
    <property type="match status" value="1"/>
</dbReference>
<sequence>MGWPILQSLSKRYFQASWGLPLAGVARKFRSEYKSSEDITDSNQKSPPWNVMFFGTDDFSLKSLEMLHMEQQRGGLIKRLDVVSVALKKSLTAVQHYCQKEGLQITDWPVTVPQREYDVGIVASFGHLIPASVISAFPMGIVNVHGSLLPRWRGAAPVIHALLNQDQQTGITLMRIAPFRFDVGHVISKVVVPVEWNIKSRELTAQLAEMGAQELLSILPNLPQHLREACPQSSEGVTKAPKVNESASRVWWDKWSCSDVQAHYRALDDYIPLWSLWQETPIKLRGMVMQKKWSSNKRDVEMLKEFLQINRGGSVRENTESEFIDNVHNCYRSDSAAKNNFVVKNSTKAHLCDNIDTHSQKIVEREVPGSVVYNRKAKEIRVYCRDGWVAFQHVVLKGRKLMTAQDFYNGFMSKVSKDLHRFT</sequence>
<evidence type="ECO:0000256" key="1">
    <source>
        <dbReference type="ARBA" id="ARBA00010699"/>
    </source>
</evidence>
<dbReference type="CDD" id="cd08646">
    <property type="entry name" value="FMT_core_Met-tRNA-FMT_N"/>
    <property type="match status" value="1"/>
</dbReference>
<evidence type="ECO:0000256" key="2">
    <source>
        <dbReference type="ARBA" id="ARBA00012261"/>
    </source>
</evidence>
<keyword evidence="3" id="KW-0808">Transferase</keyword>
<comment type="similarity">
    <text evidence="1">Belongs to the Fmt family.</text>
</comment>
<feature type="domain" description="Formyl transferase C-terminal" evidence="6">
    <location>
        <begin position="357"/>
        <end position="411"/>
    </location>
</feature>
<dbReference type="InterPro" id="IPR041711">
    <property type="entry name" value="Met-tRNA-FMT_N"/>
</dbReference>
<dbReference type="Gene3D" id="3.40.50.12230">
    <property type="match status" value="1"/>
</dbReference>
<evidence type="ECO:0000259" key="5">
    <source>
        <dbReference type="Pfam" id="PF00551"/>
    </source>
</evidence>
<dbReference type="InterPro" id="IPR036477">
    <property type="entry name" value="Formyl_transf_N_sf"/>
</dbReference>
<reference evidence="7" key="1">
    <citation type="submission" date="2015-09" db="EMBL/GenBank/DDBJ databases">
        <title>Scylla olivacea transcriptome.</title>
        <authorList>
            <person name="Ikhwanuddin M."/>
        </authorList>
    </citation>
    <scope>NUCLEOTIDE SEQUENCE</scope>
</reference>
<name>A0A0P4WKZ1_SCYOL</name>
<dbReference type="EC" id="2.1.2.9" evidence="2"/>
<dbReference type="EMBL" id="GDRN01042803">
    <property type="protein sequence ID" value="JAI67017.1"/>
    <property type="molecule type" value="Transcribed_RNA"/>
</dbReference>
<protein>
    <recommendedName>
        <fullName evidence="2">methionyl-tRNA formyltransferase</fullName>
        <ecNumber evidence="2">2.1.2.9</ecNumber>
    </recommendedName>
</protein>
<evidence type="ECO:0000259" key="6">
    <source>
        <dbReference type="Pfam" id="PF02911"/>
    </source>
</evidence>
<feature type="domain" description="Formyl transferase N-terminal" evidence="5">
    <location>
        <begin position="113"/>
        <end position="216"/>
    </location>
</feature>
<dbReference type="InterPro" id="IPR002376">
    <property type="entry name" value="Formyl_transf_N"/>
</dbReference>
<dbReference type="PANTHER" id="PTHR11138:SF5">
    <property type="entry name" value="METHIONYL-TRNA FORMYLTRANSFERASE, MITOCHONDRIAL"/>
    <property type="match status" value="1"/>
</dbReference>
<dbReference type="Pfam" id="PF02911">
    <property type="entry name" value="Formyl_trans_C"/>
    <property type="match status" value="1"/>
</dbReference>
<evidence type="ECO:0000256" key="3">
    <source>
        <dbReference type="ARBA" id="ARBA00022679"/>
    </source>
</evidence>
<accession>A0A0P4WKZ1</accession>
<dbReference type="PANTHER" id="PTHR11138">
    <property type="entry name" value="METHIONYL-TRNA FORMYLTRANSFERASE"/>
    <property type="match status" value="1"/>
</dbReference>
<keyword evidence="4" id="KW-0648">Protein biosynthesis</keyword>
<dbReference type="InterPro" id="IPR005793">
    <property type="entry name" value="Formyl_trans_C"/>
</dbReference>
<evidence type="ECO:0000256" key="4">
    <source>
        <dbReference type="ARBA" id="ARBA00022917"/>
    </source>
</evidence>
<dbReference type="Pfam" id="PF00551">
    <property type="entry name" value="Formyl_trans_N"/>
    <property type="match status" value="1"/>
</dbReference>
<dbReference type="AlphaFoldDB" id="A0A0P4WKZ1"/>
<dbReference type="SUPFAM" id="SSF53328">
    <property type="entry name" value="Formyltransferase"/>
    <property type="match status" value="1"/>
</dbReference>
<dbReference type="GO" id="GO:0005739">
    <property type="term" value="C:mitochondrion"/>
    <property type="evidence" value="ECO:0007669"/>
    <property type="project" value="TreeGrafter"/>
</dbReference>